<evidence type="ECO:0000256" key="3">
    <source>
        <dbReference type="ARBA" id="ARBA00015798"/>
    </source>
</evidence>
<reference evidence="11 12" key="1">
    <citation type="journal article" date="2016" name="Genome Biol. Evol.">
        <title>Divergent and convergent evolution of fungal pathogenicity.</title>
        <authorList>
            <person name="Shang Y."/>
            <person name="Xiao G."/>
            <person name="Zheng P."/>
            <person name="Cen K."/>
            <person name="Zhan S."/>
            <person name="Wang C."/>
        </authorList>
    </citation>
    <scope>NUCLEOTIDE SEQUENCE [LARGE SCALE GENOMIC DNA]</scope>
    <source>
        <strain evidence="11 12">ARSEF 7405</strain>
    </source>
</reference>
<feature type="domain" description="Prenyltransferase alpha-alpha toroid" evidence="10">
    <location>
        <begin position="63"/>
        <end position="454"/>
    </location>
</feature>
<keyword evidence="7" id="KW-0677">Repeat</keyword>
<keyword evidence="8 9" id="KW-0862">Zinc</keyword>
<dbReference type="SUPFAM" id="SSF48239">
    <property type="entry name" value="Terpenoid cyclases/Protein prenyltransferases"/>
    <property type="match status" value="1"/>
</dbReference>
<comment type="catalytic activity">
    <reaction evidence="9">
        <text>L-cysteinyl-[protein] + (2E,6E)-farnesyl diphosphate = S-(2E,6E)-farnesyl-L-cysteinyl-[protein] + diphosphate</text>
        <dbReference type="Rhea" id="RHEA:13345"/>
        <dbReference type="Rhea" id="RHEA-COMP:10131"/>
        <dbReference type="Rhea" id="RHEA-COMP:11535"/>
        <dbReference type="ChEBI" id="CHEBI:29950"/>
        <dbReference type="ChEBI" id="CHEBI:33019"/>
        <dbReference type="ChEBI" id="CHEBI:86019"/>
        <dbReference type="ChEBI" id="CHEBI:175763"/>
    </reaction>
</comment>
<evidence type="ECO:0000256" key="9">
    <source>
        <dbReference type="RuleBase" id="RU365056"/>
    </source>
</evidence>
<dbReference type="AlphaFoldDB" id="A0A162IJI1"/>
<dbReference type="GO" id="GO:0097354">
    <property type="term" value="P:prenylation"/>
    <property type="evidence" value="ECO:0007669"/>
    <property type="project" value="UniProtKB-UniRule"/>
</dbReference>
<dbReference type="GO" id="GO:0004660">
    <property type="term" value="F:protein farnesyltransferase activity"/>
    <property type="evidence" value="ECO:0007669"/>
    <property type="project" value="UniProtKB-UniRule"/>
</dbReference>
<dbReference type="CDD" id="cd02893">
    <property type="entry name" value="FTase"/>
    <property type="match status" value="1"/>
</dbReference>
<proteinExistence type="inferred from homology"/>
<dbReference type="EMBL" id="AZGZ01000005">
    <property type="protein sequence ID" value="KZZ95142.1"/>
    <property type="molecule type" value="Genomic_DNA"/>
</dbReference>
<gene>
    <name evidence="11" type="ORF">AAP_01630</name>
</gene>
<comment type="cofactor">
    <cofactor evidence="9">
        <name>Zn(2+)</name>
        <dbReference type="ChEBI" id="CHEBI:29105"/>
    </cofactor>
    <text evidence="9">Binds 1 zinc ion per subunit.</text>
</comment>
<comment type="function">
    <text evidence="9">Catalyzes the transfer of a farnesyl moiety from farnesyl diphosphate to a cysteine at the fourth position from the C-terminus of several proteins. The beta subunit is responsible for peptide-binding.</text>
</comment>
<dbReference type="Pfam" id="PF00432">
    <property type="entry name" value="Prenyltrans"/>
    <property type="match status" value="1"/>
</dbReference>
<dbReference type="GO" id="GO:0008270">
    <property type="term" value="F:zinc ion binding"/>
    <property type="evidence" value="ECO:0007669"/>
    <property type="project" value="UniProtKB-UniRule"/>
</dbReference>
<dbReference type="InterPro" id="IPR008930">
    <property type="entry name" value="Terpenoid_cyclase/PrenylTrfase"/>
</dbReference>
<comment type="subunit">
    <text evidence="9">Heterodimer of an alpha and a beta subunit.</text>
</comment>
<comment type="caution">
    <text evidence="11">The sequence shown here is derived from an EMBL/GenBank/DDBJ whole genome shotgun (WGS) entry which is preliminary data.</text>
</comment>
<evidence type="ECO:0000256" key="1">
    <source>
        <dbReference type="ARBA" id="ARBA00010497"/>
    </source>
</evidence>
<protein>
    <recommendedName>
        <fullName evidence="3 9">Protein farnesyltransferase subunit beta</fullName>
        <shortName evidence="9">FTase-beta</shortName>
        <ecNumber evidence="2 9">2.5.1.58</ecNumber>
    </recommendedName>
</protein>
<keyword evidence="12" id="KW-1185">Reference proteome</keyword>
<dbReference type="Proteomes" id="UP000242877">
    <property type="component" value="Unassembled WGS sequence"/>
</dbReference>
<evidence type="ECO:0000313" key="11">
    <source>
        <dbReference type="EMBL" id="KZZ95142.1"/>
    </source>
</evidence>
<dbReference type="VEuPathDB" id="FungiDB:AAP_01630"/>
<dbReference type="InterPro" id="IPR001330">
    <property type="entry name" value="Prenyltrans"/>
</dbReference>
<evidence type="ECO:0000256" key="8">
    <source>
        <dbReference type="ARBA" id="ARBA00022833"/>
    </source>
</evidence>
<evidence type="ECO:0000259" key="10">
    <source>
        <dbReference type="Pfam" id="PF00432"/>
    </source>
</evidence>
<keyword evidence="5 9" id="KW-0808">Transferase</keyword>
<evidence type="ECO:0000313" key="12">
    <source>
        <dbReference type="Proteomes" id="UP000242877"/>
    </source>
</evidence>
<dbReference type="EC" id="2.5.1.58" evidence="2 9"/>
<comment type="similarity">
    <text evidence="1 9">Belongs to the protein prenyltransferase subunit beta family.</text>
</comment>
<dbReference type="PANTHER" id="PTHR11774:SF6">
    <property type="entry name" value="PROTEIN FARNESYLTRANSFERASE SUBUNIT BETA"/>
    <property type="match status" value="1"/>
</dbReference>
<dbReference type="PANTHER" id="PTHR11774">
    <property type="entry name" value="GERANYLGERANYL TRANSFERASE TYPE BETA SUBUNIT"/>
    <property type="match status" value="1"/>
</dbReference>
<name>A0A162IJI1_9EURO</name>
<dbReference type="InterPro" id="IPR026872">
    <property type="entry name" value="FTB"/>
</dbReference>
<dbReference type="GO" id="GO:0005965">
    <property type="term" value="C:protein farnesyltransferase complex"/>
    <property type="evidence" value="ECO:0007669"/>
    <property type="project" value="UniProtKB-UniRule"/>
</dbReference>
<accession>A0A162IJI1</accession>
<keyword evidence="6 9" id="KW-0479">Metal-binding</keyword>
<evidence type="ECO:0000256" key="6">
    <source>
        <dbReference type="ARBA" id="ARBA00022723"/>
    </source>
</evidence>
<dbReference type="InterPro" id="IPR045089">
    <property type="entry name" value="PGGT1B-like"/>
</dbReference>
<sequence length="473" mass="52791">MSQSNFLIPTLYTTPQQELLPSYHEPVTKSSYDEDATVTSCLAHLKAEDQPKVMYSRYGVQKLLREKHIEMLYDMLEDFPKTFVTLDSSRPWMMYWAMNSLAILGEDLSHFRERCIATISAMQNETGGFGGGHGQYSHAAPSYAAVLTIALVGGSELYDLVDRNAFWHWAASLKQPDGGFSMAIGGEEDIRGAYCIMTCLSLLNLPLELPKDCRARTVLGFEKFTDGLAEYISRCQTFEGGISGSPGSEAHGAYAFCGLACLSVLGPPHIMFNRYLDMPLLIDWLSSKQLAPEGGFCGRTNKLVDGCYSHWAGGCWPLIEAAIREGKQDAQDKNHLGKGLFDKQGLTRWILNCCQETKWGLLRDKVGKPPDAYHTNYNLAGLAGMQHKAFYRRDDEEGAYEVVEGKAPYSWTSVPVERDDSDLGDDITVDDVLKLQVVWADNDELKPIHPVFVIGYDAVKDIRGYFEGKEFTE</sequence>
<dbReference type="Gene3D" id="1.50.10.20">
    <property type="match status" value="1"/>
</dbReference>
<keyword evidence="4 9" id="KW-0637">Prenyltransferase</keyword>
<evidence type="ECO:0000256" key="4">
    <source>
        <dbReference type="ARBA" id="ARBA00022602"/>
    </source>
</evidence>
<dbReference type="FunFam" id="1.50.10.20:FF:000014">
    <property type="entry name" value="Protein farnesyltransferase subunit beta"/>
    <property type="match status" value="1"/>
</dbReference>
<dbReference type="OrthoDB" id="10261146at2759"/>
<organism evidence="11 12">
    <name type="scientific">Ascosphaera apis ARSEF 7405</name>
    <dbReference type="NCBI Taxonomy" id="392613"/>
    <lineage>
        <taxon>Eukaryota</taxon>
        <taxon>Fungi</taxon>
        <taxon>Dikarya</taxon>
        <taxon>Ascomycota</taxon>
        <taxon>Pezizomycotina</taxon>
        <taxon>Eurotiomycetes</taxon>
        <taxon>Eurotiomycetidae</taxon>
        <taxon>Onygenales</taxon>
        <taxon>Ascosphaeraceae</taxon>
        <taxon>Ascosphaera</taxon>
    </lineage>
</organism>
<evidence type="ECO:0000256" key="2">
    <source>
        <dbReference type="ARBA" id="ARBA00012702"/>
    </source>
</evidence>
<evidence type="ECO:0000256" key="5">
    <source>
        <dbReference type="ARBA" id="ARBA00022679"/>
    </source>
</evidence>
<evidence type="ECO:0000256" key="7">
    <source>
        <dbReference type="ARBA" id="ARBA00022737"/>
    </source>
</evidence>